<proteinExistence type="predicted"/>
<keyword evidence="10" id="KW-1185">Reference proteome</keyword>
<evidence type="ECO:0000256" key="2">
    <source>
        <dbReference type="ARBA" id="ARBA00022737"/>
    </source>
</evidence>
<feature type="domain" description="C3H1-type" evidence="8">
    <location>
        <begin position="19"/>
        <end position="48"/>
    </location>
</feature>
<evidence type="ECO:0000256" key="6">
    <source>
        <dbReference type="PROSITE-ProRule" id="PRU00723"/>
    </source>
</evidence>
<protein>
    <submittedName>
        <fullName evidence="9">Zinc finger CCCH domain-containing protein 17 isoform X7</fullName>
    </submittedName>
</protein>
<dbReference type="GO" id="GO:0008270">
    <property type="term" value="F:zinc ion binding"/>
    <property type="evidence" value="ECO:0007669"/>
    <property type="project" value="UniProtKB-KW"/>
</dbReference>
<feature type="zinc finger region" description="C3H1-type" evidence="6">
    <location>
        <begin position="19"/>
        <end position="48"/>
    </location>
</feature>
<dbReference type="Proteomes" id="UP001567538">
    <property type="component" value="Unassembled WGS sequence"/>
</dbReference>
<dbReference type="Pfam" id="PF15663">
    <property type="entry name" value="zf-CCCH_3"/>
    <property type="match status" value="1"/>
</dbReference>
<feature type="region of interest" description="Disordered" evidence="7">
    <location>
        <begin position="463"/>
        <end position="556"/>
    </location>
</feature>
<feature type="compositionally biased region" description="Acidic residues" evidence="7">
    <location>
        <begin position="544"/>
        <end position="556"/>
    </location>
</feature>
<feature type="domain" description="C3H1-type" evidence="8">
    <location>
        <begin position="50"/>
        <end position="76"/>
    </location>
</feature>
<keyword evidence="2" id="KW-0677">Repeat</keyword>
<evidence type="ECO:0000256" key="1">
    <source>
        <dbReference type="ARBA" id="ARBA00022723"/>
    </source>
</evidence>
<keyword evidence="4 6" id="KW-0862">Zinc</keyword>
<evidence type="ECO:0000313" key="9">
    <source>
        <dbReference type="EMBL" id="KAL1550580.1"/>
    </source>
</evidence>
<dbReference type="Gene3D" id="4.10.1000.10">
    <property type="entry name" value="Zinc finger, CCCH-type"/>
    <property type="match status" value="1"/>
</dbReference>
<dbReference type="Pfam" id="PF14608">
    <property type="entry name" value="zf-CCCH_2"/>
    <property type="match status" value="1"/>
</dbReference>
<evidence type="ECO:0000256" key="7">
    <source>
        <dbReference type="SAM" id="MobiDB-lite"/>
    </source>
</evidence>
<name>A0ABD1H3N4_SALDI</name>
<sequence>MAGDAAPQHPPTSAEEEALNKSTDCVYFLASPLTCIKGRECEYRHSDFARLNPRDCWFWLNGNCLNPNCGFRHPPLGLLGTQLPTPSGSAQPLPQTVAMAPVQVMDANSIQGVPCKFFQSGLCLKGDWCSFTHILNSMRYKSSALPVRESATEPSNLNKIDISMLGKKIPPPTNKSKPIKYPLDQQLAAGEVKPDARNNELPRNKRMLETSCINELPDYNCCPVSNENMVRVKQPYQVDDPGMTDNRNVGDDSREPSPGFDVLVDDEGRDSDFFLSENQYGMSREYEAQNKYDINNLTEDDMVAEADNDRYRYIHGYEPQGYPRSQYGLEQNRASSERMSAGHNRRPYGRGELDLRDCLTRKKQHHGLRSVICHEQVRDKLSNDYIHEGQRRHERCAPRHEDSLSNRLQGRIRFPRRSSSPDDWEIIRRADNGRLSSARTLLPSIQGRSQDRIIGRVEVASTNGWKNHKGPHFRRGMSRNRKNVEPSGHYATDQQQPGKRKHGSIVSFEGPKPLEEILKRKKDEGTVNLRNSSKDENGRIAESSVDEESEVYEQRD</sequence>
<evidence type="ECO:0000256" key="4">
    <source>
        <dbReference type="ARBA" id="ARBA00022833"/>
    </source>
</evidence>
<accession>A0ABD1H3N4</accession>
<keyword evidence="1 6" id="KW-0479">Metal-binding</keyword>
<organism evidence="9 10">
    <name type="scientific">Salvia divinorum</name>
    <name type="common">Maria pastora</name>
    <name type="synonym">Diviner's sage</name>
    <dbReference type="NCBI Taxonomy" id="28513"/>
    <lineage>
        <taxon>Eukaryota</taxon>
        <taxon>Viridiplantae</taxon>
        <taxon>Streptophyta</taxon>
        <taxon>Embryophyta</taxon>
        <taxon>Tracheophyta</taxon>
        <taxon>Spermatophyta</taxon>
        <taxon>Magnoliopsida</taxon>
        <taxon>eudicotyledons</taxon>
        <taxon>Gunneridae</taxon>
        <taxon>Pentapetalae</taxon>
        <taxon>asterids</taxon>
        <taxon>lamiids</taxon>
        <taxon>Lamiales</taxon>
        <taxon>Lamiaceae</taxon>
        <taxon>Nepetoideae</taxon>
        <taxon>Mentheae</taxon>
        <taxon>Salviinae</taxon>
        <taxon>Salvia</taxon>
        <taxon>Salvia subgen. Calosphace</taxon>
    </lineage>
</organism>
<feature type="domain" description="C3H1-type" evidence="8">
    <location>
        <begin position="114"/>
        <end position="136"/>
    </location>
</feature>
<feature type="region of interest" description="Disordered" evidence="7">
    <location>
        <begin position="234"/>
        <end position="266"/>
    </location>
</feature>
<dbReference type="AlphaFoldDB" id="A0ABD1H3N4"/>
<feature type="compositionally biased region" description="Basic residues" evidence="7">
    <location>
        <begin position="466"/>
        <end position="481"/>
    </location>
</feature>
<comment type="caution">
    <text evidence="9">The sequence shown here is derived from an EMBL/GenBank/DDBJ whole genome shotgun (WGS) entry which is preliminary data.</text>
</comment>
<dbReference type="PANTHER" id="PTHR15725">
    <property type="entry name" value="ZN-FINGER, C-X8-C-X5-C-X3-H TYPE-CONTAINING"/>
    <property type="match status" value="1"/>
</dbReference>
<dbReference type="PROSITE" id="PS50103">
    <property type="entry name" value="ZF_C3H1"/>
    <property type="match status" value="3"/>
</dbReference>
<evidence type="ECO:0000256" key="3">
    <source>
        <dbReference type="ARBA" id="ARBA00022771"/>
    </source>
</evidence>
<reference evidence="9 10" key="1">
    <citation type="submission" date="2024-06" db="EMBL/GenBank/DDBJ databases">
        <title>A chromosome level genome sequence of Diviner's sage (Salvia divinorum).</title>
        <authorList>
            <person name="Ford S.A."/>
            <person name="Ro D.-K."/>
            <person name="Ness R.W."/>
            <person name="Phillips M.A."/>
        </authorList>
    </citation>
    <scope>NUCLEOTIDE SEQUENCE [LARGE SCALE GENOMIC DNA]</scope>
    <source>
        <strain evidence="9">SAF-2024a</strain>
        <tissue evidence="9">Leaf</tissue>
    </source>
</reference>
<evidence type="ECO:0000259" key="8">
    <source>
        <dbReference type="PROSITE" id="PS50103"/>
    </source>
</evidence>
<dbReference type="PANTHER" id="PTHR15725:SF14">
    <property type="entry name" value="ZINC FINGER CCCH DOMAIN-CONTAINING PROTEIN 11A"/>
    <property type="match status" value="1"/>
</dbReference>
<keyword evidence="5" id="KW-0238">DNA-binding</keyword>
<feature type="zinc finger region" description="C3H1-type" evidence="6">
    <location>
        <begin position="50"/>
        <end position="76"/>
    </location>
</feature>
<dbReference type="InterPro" id="IPR000571">
    <property type="entry name" value="Znf_CCCH"/>
</dbReference>
<dbReference type="SUPFAM" id="SSF90229">
    <property type="entry name" value="CCCH zinc finger"/>
    <property type="match status" value="1"/>
</dbReference>
<feature type="compositionally biased region" description="Basic and acidic residues" evidence="7">
    <location>
        <begin position="512"/>
        <end position="525"/>
    </location>
</feature>
<keyword evidence="3 6" id="KW-0863">Zinc-finger</keyword>
<dbReference type="GO" id="GO:0003677">
    <property type="term" value="F:DNA binding"/>
    <property type="evidence" value="ECO:0007669"/>
    <property type="project" value="UniProtKB-KW"/>
</dbReference>
<dbReference type="EMBL" id="JBEAFC010000007">
    <property type="protein sequence ID" value="KAL1550580.1"/>
    <property type="molecule type" value="Genomic_DNA"/>
</dbReference>
<evidence type="ECO:0000313" key="10">
    <source>
        <dbReference type="Proteomes" id="UP001567538"/>
    </source>
</evidence>
<dbReference type="InterPro" id="IPR036855">
    <property type="entry name" value="Znf_CCCH_sf"/>
</dbReference>
<evidence type="ECO:0000256" key="5">
    <source>
        <dbReference type="ARBA" id="ARBA00023125"/>
    </source>
</evidence>
<dbReference type="InterPro" id="IPR041686">
    <property type="entry name" value="Znf-CCCH_3"/>
</dbReference>
<dbReference type="SMART" id="SM00356">
    <property type="entry name" value="ZnF_C3H1"/>
    <property type="match status" value="3"/>
</dbReference>
<feature type="zinc finger region" description="C3H1-type" evidence="6">
    <location>
        <begin position="114"/>
        <end position="136"/>
    </location>
</feature>
<gene>
    <name evidence="9" type="ORF">AAHA92_18524</name>
</gene>
<dbReference type="FunFam" id="4.10.1000.10:FF:000021">
    <property type="entry name" value="Zinc finger CCCH domain-containing protein 17"/>
    <property type="match status" value="1"/>
</dbReference>